<sequence>MATADWCQLPPDLLGMIAQKLGIYIDYLRFRAVCLNWRSAVPKRPLHLPHQLPWLMLHNRRGRETFRGFFSLSDDKVHWLELPEASRHKRFCGSSQGWLLVVGETPVIALLNPLTRAKIHLPPLSTFPNVLDFDISQVGREYVLETSSGNRYTRNLIEMRDRFMKKVIVSSSLGTSSDAEYVILAVVNETGDLAFCRRGDESWSLIAEAQSFCEDVIWYKGSFHAVDKFGRIAICDVRDSSPVVRVIETPRLFGGDILYLVELSGELFLVTRYLELKPCLEPDMVYKTMRFDVSKFDTSGPMWTKVENLGDYAMFLGKNSSLSVRASHFSGCRSNCIYFTDDYSEANYEGVRGDHDLGIFSLGDGSIELLPSYSHHSRLIWPPPLWVSPNPL</sequence>
<accession>A0A9Q0HE54</accession>
<dbReference type="SMART" id="SM00256">
    <property type="entry name" value="FBOX"/>
    <property type="match status" value="1"/>
</dbReference>
<feature type="domain" description="F-box" evidence="1">
    <location>
        <begin position="9"/>
        <end position="50"/>
    </location>
</feature>
<dbReference type="OrthoDB" id="642536at2759"/>
<dbReference type="EMBL" id="JAMYWD010000008">
    <property type="protein sequence ID" value="KAJ4962367.1"/>
    <property type="molecule type" value="Genomic_DNA"/>
</dbReference>
<gene>
    <name evidence="2" type="ORF">NE237_022306</name>
</gene>
<proteinExistence type="predicted"/>
<dbReference type="AlphaFoldDB" id="A0A9Q0HE54"/>
<dbReference type="InterPro" id="IPR050942">
    <property type="entry name" value="F-box_BR-signaling"/>
</dbReference>
<keyword evidence="3" id="KW-1185">Reference proteome</keyword>
<dbReference type="PANTHER" id="PTHR44259:SF114">
    <property type="entry name" value="OS06G0707300 PROTEIN"/>
    <property type="match status" value="1"/>
</dbReference>
<dbReference type="PANTHER" id="PTHR44259">
    <property type="entry name" value="OS07G0183000 PROTEIN-RELATED"/>
    <property type="match status" value="1"/>
</dbReference>
<dbReference type="Gene3D" id="1.20.1280.50">
    <property type="match status" value="1"/>
</dbReference>
<dbReference type="InterPro" id="IPR001810">
    <property type="entry name" value="F-box_dom"/>
</dbReference>
<dbReference type="InterPro" id="IPR005174">
    <property type="entry name" value="KIB1-4_b-propeller"/>
</dbReference>
<dbReference type="Pfam" id="PF03478">
    <property type="entry name" value="Beta-prop_KIB1-4"/>
    <property type="match status" value="1"/>
</dbReference>
<organism evidence="2 3">
    <name type="scientific">Protea cynaroides</name>
    <dbReference type="NCBI Taxonomy" id="273540"/>
    <lineage>
        <taxon>Eukaryota</taxon>
        <taxon>Viridiplantae</taxon>
        <taxon>Streptophyta</taxon>
        <taxon>Embryophyta</taxon>
        <taxon>Tracheophyta</taxon>
        <taxon>Spermatophyta</taxon>
        <taxon>Magnoliopsida</taxon>
        <taxon>Proteales</taxon>
        <taxon>Proteaceae</taxon>
        <taxon>Protea</taxon>
    </lineage>
</organism>
<comment type="caution">
    <text evidence="2">The sequence shown here is derived from an EMBL/GenBank/DDBJ whole genome shotgun (WGS) entry which is preliminary data.</text>
</comment>
<name>A0A9Q0HE54_9MAGN</name>
<protein>
    <recommendedName>
        <fullName evidence="1">F-box domain-containing protein</fullName>
    </recommendedName>
</protein>
<dbReference type="Pfam" id="PF00646">
    <property type="entry name" value="F-box"/>
    <property type="match status" value="1"/>
</dbReference>
<evidence type="ECO:0000313" key="2">
    <source>
        <dbReference type="EMBL" id="KAJ4962367.1"/>
    </source>
</evidence>
<reference evidence="2" key="1">
    <citation type="journal article" date="2023" name="Plant J.">
        <title>The genome of the king protea, Protea cynaroides.</title>
        <authorList>
            <person name="Chang J."/>
            <person name="Duong T.A."/>
            <person name="Schoeman C."/>
            <person name="Ma X."/>
            <person name="Roodt D."/>
            <person name="Barker N."/>
            <person name="Li Z."/>
            <person name="Van de Peer Y."/>
            <person name="Mizrachi E."/>
        </authorList>
    </citation>
    <scope>NUCLEOTIDE SEQUENCE</scope>
    <source>
        <tissue evidence="2">Young leaves</tissue>
    </source>
</reference>
<evidence type="ECO:0000259" key="1">
    <source>
        <dbReference type="SMART" id="SM00256"/>
    </source>
</evidence>
<evidence type="ECO:0000313" key="3">
    <source>
        <dbReference type="Proteomes" id="UP001141806"/>
    </source>
</evidence>
<dbReference type="Proteomes" id="UP001141806">
    <property type="component" value="Unassembled WGS sequence"/>
</dbReference>